<dbReference type="Proteomes" id="UP000326396">
    <property type="component" value="Linkage Group LG2"/>
</dbReference>
<reference evidence="2 3" key="1">
    <citation type="submission" date="2019-05" db="EMBL/GenBank/DDBJ databases">
        <title>Mikania micrantha, genome provides insights into the molecular mechanism of rapid growth.</title>
        <authorList>
            <person name="Liu B."/>
        </authorList>
    </citation>
    <scope>NUCLEOTIDE SEQUENCE [LARGE SCALE GENOMIC DNA]</scope>
    <source>
        <strain evidence="2">NLD-2019</strain>
        <tissue evidence="2">Leaf</tissue>
    </source>
</reference>
<evidence type="ECO:0000313" key="3">
    <source>
        <dbReference type="Proteomes" id="UP000326396"/>
    </source>
</evidence>
<evidence type="ECO:0000313" key="2">
    <source>
        <dbReference type="EMBL" id="KAD4585030.1"/>
    </source>
</evidence>
<feature type="compositionally biased region" description="Basic and acidic residues" evidence="1">
    <location>
        <begin position="93"/>
        <end position="103"/>
    </location>
</feature>
<keyword evidence="3" id="KW-1185">Reference proteome</keyword>
<feature type="region of interest" description="Disordered" evidence="1">
    <location>
        <begin position="1"/>
        <end position="46"/>
    </location>
</feature>
<name>A0A5N6NCQ2_9ASTR</name>
<feature type="compositionally biased region" description="Basic and acidic residues" evidence="1">
    <location>
        <begin position="32"/>
        <end position="41"/>
    </location>
</feature>
<feature type="compositionally biased region" description="Polar residues" evidence="1">
    <location>
        <begin position="1"/>
        <end position="24"/>
    </location>
</feature>
<evidence type="ECO:0000256" key="1">
    <source>
        <dbReference type="SAM" id="MobiDB-lite"/>
    </source>
</evidence>
<comment type="caution">
    <text evidence="2">The sequence shown here is derived from an EMBL/GenBank/DDBJ whole genome shotgun (WGS) entry which is preliminary data.</text>
</comment>
<feature type="region of interest" description="Disordered" evidence="1">
    <location>
        <begin position="70"/>
        <end position="174"/>
    </location>
</feature>
<gene>
    <name evidence="2" type="ORF">E3N88_22631</name>
</gene>
<protein>
    <submittedName>
        <fullName evidence="2">Uncharacterized protein</fullName>
    </submittedName>
</protein>
<proteinExistence type="predicted"/>
<dbReference type="EMBL" id="SZYD01000012">
    <property type="protein sequence ID" value="KAD4585030.1"/>
    <property type="molecule type" value="Genomic_DNA"/>
</dbReference>
<feature type="compositionally biased region" description="Acidic residues" evidence="1">
    <location>
        <begin position="77"/>
        <end position="92"/>
    </location>
</feature>
<sequence>MSLNETPIENHNHTTSSPGGTTVIQGEGINPSERRSRKDSCPEITPEFIARNREQILLLLQKEEKERQLKEVRTQLEFEDCSTGEEDEEYVETEPKPTNEEVLKTQTDLGGAKKKEEEKKVSKKLEPEDDYSKPYRPSTARASHDWEKSKDSAKLGFKTVGNRKDRPAATGVQN</sequence>
<feature type="compositionally biased region" description="Basic and acidic residues" evidence="1">
    <location>
        <begin position="142"/>
        <end position="153"/>
    </location>
</feature>
<dbReference type="AlphaFoldDB" id="A0A5N6NCQ2"/>
<accession>A0A5N6NCQ2</accession>
<feature type="compositionally biased region" description="Basic and acidic residues" evidence="1">
    <location>
        <begin position="111"/>
        <end position="133"/>
    </location>
</feature>
<organism evidence="2 3">
    <name type="scientific">Mikania micrantha</name>
    <name type="common">bitter vine</name>
    <dbReference type="NCBI Taxonomy" id="192012"/>
    <lineage>
        <taxon>Eukaryota</taxon>
        <taxon>Viridiplantae</taxon>
        <taxon>Streptophyta</taxon>
        <taxon>Embryophyta</taxon>
        <taxon>Tracheophyta</taxon>
        <taxon>Spermatophyta</taxon>
        <taxon>Magnoliopsida</taxon>
        <taxon>eudicotyledons</taxon>
        <taxon>Gunneridae</taxon>
        <taxon>Pentapetalae</taxon>
        <taxon>asterids</taxon>
        <taxon>campanulids</taxon>
        <taxon>Asterales</taxon>
        <taxon>Asteraceae</taxon>
        <taxon>Asteroideae</taxon>
        <taxon>Heliantheae alliance</taxon>
        <taxon>Eupatorieae</taxon>
        <taxon>Mikania</taxon>
    </lineage>
</organism>